<dbReference type="SUPFAM" id="SSF56784">
    <property type="entry name" value="HAD-like"/>
    <property type="match status" value="1"/>
</dbReference>
<evidence type="ECO:0000313" key="2">
    <source>
        <dbReference type="Proteomes" id="UP000229081"/>
    </source>
</evidence>
<evidence type="ECO:0008006" key="3">
    <source>
        <dbReference type="Google" id="ProtNLM"/>
    </source>
</evidence>
<gene>
    <name evidence="1" type="ORF">CVN68_13985</name>
</gene>
<keyword evidence="2" id="KW-1185">Reference proteome</keyword>
<dbReference type="Proteomes" id="UP000229081">
    <property type="component" value="Chromosome"/>
</dbReference>
<dbReference type="InterPro" id="IPR036412">
    <property type="entry name" value="HAD-like_sf"/>
</dbReference>
<sequence length="506" mass="57705">MIKLVIWDLDDTLWRGTLADGDDVALFESRAAIVRELNARGVVSSICSKNDRDNAKAKLIELGLWDAFVFAHIAFTPKAAAIGKIIADMQLRACNVLFVDDNLLNLEEVRFVLPEIQLLDITRPDADAQLQALVEALPVGRSRVEEYRILERKTRDRDVSAGSNEDFLRSCGIKACAPFLMDNLDFTGRLAELINRSNQLNYTGSRVERADLEACIIDVVGYDSWSIFAWDRYGDYGLVGFVMVDRRSQHFVHFVFSCRAMHMGIEAYAMCKVEEKWPAIDAARWQDRFDRARPDWIEDCSFHDPDIRSRLIAGQVTSLAEAPVLRVMFDCQSGGIAHFSRNRSRLEFDNNPRLFALRMVWDDSHREQTYPPYVVYGAGIDYTDPRWPGLAPMLDHGIYRECVRKFCAFLDAQGMRALIVLPPDNAPDAMYRPQMNQTRDRTMRFNREWWLAAAEWKCIDIVDLSQADSADMADVSHYRPNLLVELAETIDDWLDAAEPAALDQAA</sequence>
<evidence type="ECO:0000313" key="1">
    <source>
        <dbReference type="EMBL" id="ATY32939.1"/>
    </source>
</evidence>
<dbReference type="OrthoDB" id="323926at2"/>
<organism evidence="1 2">
    <name type="scientific">Sphingomonas psychrotolerans</name>
    <dbReference type="NCBI Taxonomy" id="1327635"/>
    <lineage>
        <taxon>Bacteria</taxon>
        <taxon>Pseudomonadati</taxon>
        <taxon>Pseudomonadota</taxon>
        <taxon>Alphaproteobacteria</taxon>
        <taxon>Sphingomonadales</taxon>
        <taxon>Sphingomonadaceae</taxon>
        <taxon>Sphingomonas</taxon>
    </lineage>
</organism>
<dbReference type="AlphaFoldDB" id="A0A2K8MMA9"/>
<accession>A0A2K8MMA9</accession>
<dbReference type="InterPro" id="IPR023214">
    <property type="entry name" value="HAD_sf"/>
</dbReference>
<reference evidence="1 2" key="1">
    <citation type="submission" date="2017-11" db="EMBL/GenBank/DDBJ databases">
        <title>Complete genome sequence of Sphingomonas sp. Strain Cra20, a psychrotolerant potential plant growth promoting rhizobacteria.</title>
        <authorList>
            <person name="Luo Y."/>
        </authorList>
    </citation>
    <scope>NUCLEOTIDE SEQUENCE [LARGE SCALE GENOMIC DNA]</scope>
    <source>
        <strain evidence="1 2">Cra20</strain>
    </source>
</reference>
<dbReference type="KEGG" id="sphc:CVN68_13985"/>
<name>A0A2K8MMA9_9SPHN</name>
<proteinExistence type="predicted"/>
<dbReference type="EMBL" id="CP024923">
    <property type="protein sequence ID" value="ATY32939.1"/>
    <property type="molecule type" value="Genomic_DNA"/>
</dbReference>
<protein>
    <recommendedName>
        <fullName evidence="3">HAD-IIIC family phosphatase</fullName>
    </recommendedName>
</protein>
<dbReference type="Gene3D" id="3.40.50.1000">
    <property type="entry name" value="HAD superfamily/HAD-like"/>
    <property type="match status" value="1"/>
</dbReference>
<dbReference type="RefSeq" id="WP_100282744.1">
    <property type="nucleotide sequence ID" value="NZ_CP024923.1"/>
</dbReference>